<reference evidence="3 4" key="1">
    <citation type="submission" date="2024-04" db="EMBL/GenBank/DDBJ databases">
        <title>Kosakonia calanthae sp. nov., a halophilic bacterium isolated from leaves of Calanthe tiplacata.</title>
        <authorList>
            <person name="Wu P."/>
        </authorList>
    </citation>
    <scope>NUCLEOTIDE SEQUENCE [LARGE SCALE GENOMIC DNA]</scope>
    <source>
        <strain evidence="3 4">BYX6</strain>
    </source>
</reference>
<dbReference type="Pfam" id="PF00975">
    <property type="entry name" value="Thioesterase"/>
    <property type="match status" value="1"/>
</dbReference>
<dbReference type="EMBL" id="CP151800">
    <property type="protein sequence ID" value="WZV97936.1"/>
    <property type="molecule type" value="Genomic_DNA"/>
</dbReference>
<dbReference type="PANTHER" id="PTHR11487:SF0">
    <property type="entry name" value="S-ACYL FATTY ACID SYNTHASE THIOESTERASE, MEDIUM CHAIN"/>
    <property type="match status" value="1"/>
</dbReference>
<dbReference type="Gene3D" id="3.40.50.1820">
    <property type="entry name" value="alpha/beta hydrolase"/>
    <property type="match status" value="1"/>
</dbReference>
<comment type="similarity">
    <text evidence="1">Belongs to the thioesterase family.</text>
</comment>
<feature type="domain" description="Thioesterase" evidence="2">
    <location>
        <begin position="21"/>
        <end position="230"/>
    </location>
</feature>
<evidence type="ECO:0000313" key="4">
    <source>
        <dbReference type="Proteomes" id="UP001466893"/>
    </source>
</evidence>
<name>A0ABZ3B480_9ENTR</name>
<proteinExistence type="inferred from homology"/>
<sequence length="245" mass="27035">MNAIVPLSRGASLAHRAAPAVVVFPHAGGSPRFYAHWAGALTRYQFWGVTYPGRDARLGDATPATLQALALACACELDSLLDNAAPALLIGHSMGAWVAWETARCLEQMTPQRPLMTVVSGQNPPDCPPNTHLYLEDDAALIADINRQNPANRALWENPELCQLFLPAVRNDYWLLETYRVEPGTVADLTVVYGEDDREIDTAAVARWRQASRCVFRSRVLLGGHFYLAAPDLSLPHYLRELLPH</sequence>
<gene>
    <name evidence="3" type="ORF">AAEY27_20195</name>
</gene>
<evidence type="ECO:0000256" key="1">
    <source>
        <dbReference type="ARBA" id="ARBA00007169"/>
    </source>
</evidence>
<dbReference type="GO" id="GO:0016787">
    <property type="term" value="F:hydrolase activity"/>
    <property type="evidence" value="ECO:0007669"/>
    <property type="project" value="UniProtKB-KW"/>
</dbReference>
<keyword evidence="3" id="KW-0378">Hydrolase</keyword>
<keyword evidence="4" id="KW-1185">Reference proteome</keyword>
<dbReference type="PANTHER" id="PTHR11487">
    <property type="entry name" value="THIOESTERASE"/>
    <property type="match status" value="1"/>
</dbReference>
<dbReference type="InterPro" id="IPR012223">
    <property type="entry name" value="TEII"/>
</dbReference>
<accession>A0ABZ3B480</accession>
<dbReference type="InterPro" id="IPR001031">
    <property type="entry name" value="Thioesterase"/>
</dbReference>
<evidence type="ECO:0000313" key="3">
    <source>
        <dbReference type="EMBL" id="WZV97936.1"/>
    </source>
</evidence>
<dbReference type="SUPFAM" id="SSF53474">
    <property type="entry name" value="alpha/beta-Hydrolases"/>
    <property type="match status" value="1"/>
</dbReference>
<dbReference type="InterPro" id="IPR029058">
    <property type="entry name" value="AB_hydrolase_fold"/>
</dbReference>
<dbReference type="RefSeq" id="WP_342322566.1">
    <property type="nucleotide sequence ID" value="NZ_CP151800.1"/>
</dbReference>
<evidence type="ECO:0000259" key="2">
    <source>
        <dbReference type="Pfam" id="PF00975"/>
    </source>
</evidence>
<protein>
    <submittedName>
        <fullName evidence="3">Alpha/beta fold hydrolase</fullName>
    </submittedName>
</protein>
<dbReference type="Proteomes" id="UP001466893">
    <property type="component" value="Chromosome"/>
</dbReference>
<organism evidence="3 4">
    <name type="scientific">Kosakonia calanthes</name>
    <dbReference type="NCBI Taxonomy" id="3139408"/>
    <lineage>
        <taxon>Bacteria</taxon>
        <taxon>Pseudomonadati</taxon>
        <taxon>Pseudomonadota</taxon>
        <taxon>Gammaproteobacteria</taxon>
        <taxon>Enterobacterales</taxon>
        <taxon>Enterobacteriaceae</taxon>
        <taxon>Kosakonia</taxon>
    </lineage>
</organism>